<dbReference type="PANTHER" id="PTHR12860:SF0">
    <property type="entry name" value="SIGNAL RECOGNITION PARTICLE SUBUNIT SRP68"/>
    <property type="match status" value="1"/>
</dbReference>
<accession>A0A066VK05</accession>
<evidence type="ECO:0000256" key="1">
    <source>
        <dbReference type="ARBA" id="ARBA00004496"/>
    </source>
</evidence>
<dbReference type="GO" id="GO:0030942">
    <property type="term" value="F:endoplasmic reticulum signal peptide binding"/>
    <property type="evidence" value="ECO:0007669"/>
    <property type="project" value="InterPro"/>
</dbReference>
<feature type="region of interest" description="Disordered" evidence="10">
    <location>
        <begin position="481"/>
        <end position="536"/>
    </location>
</feature>
<feature type="region of interest" description="Disordered" evidence="10">
    <location>
        <begin position="61"/>
        <end position="99"/>
    </location>
</feature>
<evidence type="ECO:0000256" key="3">
    <source>
        <dbReference type="ARBA" id="ARBA00009352"/>
    </source>
</evidence>
<feature type="compositionally biased region" description="Acidic residues" evidence="10">
    <location>
        <begin position="784"/>
        <end position="801"/>
    </location>
</feature>
<comment type="subcellular location">
    <subcellularLocation>
        <location evidence="1">Cytoplasm</location>
    </subcellularLocation>
    <subcellularLocation>
        <location evidence="2">Nucleus</location>
        <location evidence="2">Nucleolus</location>
    </subcellularLocation>
</comment>
<dbReference type="OrthoDB" id="10255118at2759"/>
<evidence type="ECO:0000256" key="6">
    <source>
        <dbReference type="ARBA" id="ARBA00023135"/>
    </source>
</evidence>
<dbReference type="Proteomes" id="UP000027361">
    <property type="component" value="Unassembled WGS sequence"/>
</dbReference>
<feature type="compositionally biased region" description="Basic residues" evidence="10">
    <location>
        <begin position="72"/>
        <end position="84"/>
    </location>
</feature>
<proteinExistence type="inferred from homology"/>
<protein>
    <recommendedName>
        <fullName evidence="9">Signal recognition particle subunit SRP68</fullName>
    </recommendedName>
</protein>
<feature type="compositionally biased region" description="Basic and acidic residues" evidence="10">
    <location>
        <begin position="355"/>
        <end position="377"/>
    </location>
</feature>
<dbReference type="GO" id="GO:0006614">
    <property type="term" value="P:SRP-dependent cotranslational protein targeting to membrane"/>
    <property type="evidence" value="ECO:0007669"/>
    <property type="project" value="InterPro"/>
</dbReference>
<dbReference type="Pfam" id="PF16969">
    <property type="entry name" value="SRP68"/>
    <property type="match status" value="2"/>
</dbReference>
<comment type="similarity">
    <text evidence="3">Belongs to the SRP68 family.</text>
</comment>
<keyword evidence="5" id="KW-0694">RNA-binding</keyword>
<dbReference type="HOGENOM" id="CLU_345875_0_0_1"/>
<dbReference type="PANTHER" id="PTHR12860">
    <property type="entry name" value="SIGNAL RECOGNITION PARTICLE 68 KDA PROTEIN"/>
    <property type="match status" value="1"/>
</dbReference>
<dbReference type="GO" id="GO:0008312">
    <property type="term" value="F:7S RNA binding"/>
    <property type="evidence" value="ECO:0007669"/>
    <property type="project" value="InterPro"/>
</dbReference>
<dbReference type="AlphaFoldDB" id="A0A066VK05"/>
<keyword evidence="7" id="KW-0539">Nucleus</keyword>
<evidence type="ECO:0000313" key="11">
    <source>
        <dbReference type="EMBL" id="KDN41791.1"/>
    </source>
</evidence>
<dbReference type="CDD" id="cd15481">
    <property type="entry name" value="SRP68-RBD"/>
    <property type="match status" value="1"/>
</dbReference>
<organism evidence="11 12">
    <name type="scientific">Tilletiaria anomala (strain ATCC 24038 / CBS 436.72 / UBC 951)</name>
    <dbReference type="NCBI Taxonomy" id="1037660"/>
    <lineage>
        <taxon>Eukaryota</taxon>
        <taxon>Fungi</taxon>
        <taxon>Dikarya</taxon>
        <taxon>Basidiomycota</taxon>
        <taxon>Ustilaginomycotina</taxon>
        <taxon>Exobasidiomycetes</taxon>
        <taxon>Georgefischeriales</taxon>
        <taxon>Tilletiariaceae</taxon>
        <taxon>Tilletiaria</taxon>
    </lineage>
</organism>
<evidence type="ECO:0000256" key="2">
    <source>
        <dbReference type="ARBA" id="ARBA00004604"/>
    </source>
</evidence>
<dbReference type="EMBL" id="JMSN01000076">
    <property type="protein sequence ID" value="KDN41791.1"/>
    <property type="molecule type" value="Genomic_DNA"/>
</dbReference>
<dbReference type="InParanoid" id="A0A066VK05"/>
<feature type="compositionally biased region" description="Basic residues" evidence="10">
    <location>
        <begin position="509"/>
        <end position="533"/>
    </location>
</feature>
<dbReference type="GO" id="GO:0005047">
    <property type="term" value="F:signal recognition particle binding"/>
    <property type="evidence" value="ECO:0007669"/>
    <property type="project" value="InterPro"/>
</dbReference>
<dbReference type="Gene3D" id="1.10.3450.40">
    <property type="entry name" value="Signal recognition particle, SRP68 subunit, RNA-binding domain"/>
    <property type="match status" value="1"/>
</dbReference>
<reference evidence="11 12" key="1">
    <citation type="submission" date="2014-05" db="EMBL/GenBank/DDBJ databases">
        <title>Draft genome sequence of a rare smut relative, Tilletiaria anomala UBC 951.</title>
        <authorList>
            <consortium name="DOE Joint Genome Institute"/>
            <person name="Toome M."/>
            <person name="Kuo A."/>
            <person name="Henrissat B."/>
            <person name="Lipzen A."/>
            <person name="Tritt A."/>
            <person name="Yoshinaga Y."/>
            <person name="Zane M."/>
            <person name="Barry K."/>
            <person name="Grigoriev I.V."/>
            <person name="Spatafora J.W."/>
            <person name="Aimea M.C."/>
        </authorList>
    </citation>
    <scope>NUCLEOTIDE SEQUENCE [LARGE SCALE GENOMIC DNA]</scope>
    <source>
        <strain evidence="11 12">UBC 951</strain>
    </source>
</reference>
<dbReference type="InterPro" id="IPR026258">
    <property type="entry name" value="SRP68"/>
</dbReference>
<keyword evidence="8" id="KW-0687">Ribonucleoprotein</keyword>
<dbReference type="GeneID" id="25262578"/>
<evidence type="ECO:0000256" key="5">
    <source>
        <dbReference type="ARBA" id="ARBA00022884"/>
    </source>
</evidence>
<evidence type="ECO:0000313" key="12">
    <source>
        <dbReference type="Proteomes" id="UP000027361"/>
    </source>
</evidence>
<dbReference type="GO" id="GO:0005786">
    <property type="term" value="C:signal recognition particle, endoplasmic reticulum targeting"/>
    <property type="evidence" value="ECO:0007669"/>
    <property type="project" value="UniProtKB-KW"/>
</dbReference>
<keyword evidence="4" id="KW-0963">Cytoplasm</keyword>
<dbReference type="OMA" id="RYRRYCA"/>
<comment type="caution">
    <text evidence="11">The sequence shown here is derived from an EMBL/GenBank/DDBJ whole genome shotgun (WGS) entry which is preliminary data.</text>
</comment>
<evidence type="ECO:0000256" key="10">
    <source>
        <dbReference type="SAM" id="MobiDB-lite"/>
    </source>
</evidence>
<keyword evidence="6" id="KW-0733">Signal recognition particle</keyword>
<gene>
    <name evidence="11" type="ORF">K437DRAFT_226583</name>
</gene>
<sequence length="817" mass="91205">MEFDFSGRDPAEGVVIGELRLLQTLTEARNEHGMRQNEYERYRVYCTKKVHRLREIAKLTHVDDQHMGAKQNRAKKNAGRRSKRPTSAQQSEAAAKLGGNQFTKRTVTTTDVKDQTILLLMLFEAERNWAHSQELKTAAFEKDNDSRLFKQGTARARRAVQWASNLVDALKALSSVSSARSRLEAAAYLCIVRGSVSFDRSRHSESLQQTCVARELLSFLAQHSLSAKDEAFANSFVDAGDAQIRFSAYQLELDEQNLDVIKQGVADEETCEKWAPESQELMKEIGKASRKTSGTPSANSEIVWRGRTIHIRNPELLDAVTVARKEKELLEHALTQEVSEETDNGKNKMPAASAEGKRPRFKHSERNARRKAGEARRFRSSSTKTAMDPFDRALSAAADAERLAAQLVEDNAAALAKSHSSRYQAVNKELKAAHDYLLYTLLSLRIRRNDHLAKEVERKAERRERRARDAIEIRIKAAGRRITPLSGRKKRNNVEGKKKANIGKNPGSKAKKPRKQPKQFKRRPARGGTKRRLAVQAKARSMQLRVMAEEKSKRRRARAVPGLAKLLDAAEASLNDIAGLNLVETEPDVSSLIDAKTAWYRSELLRQLAKAYSLSRAYPHAILLINRAQLFIRQARSALDLAADIGKENRDIPPFISEQTLDDTDNKLLEAKHAMQKEMFSGLRKDAASSALPQAAAMRGDAMGETNAAAALRELANKYVDFDPALLEEAKRVPAEVLKALQSESRSEAADPAARGGAHEEEAFEDPITFEEAEAGDTGASDNETFEDPEDAGEAPDEETQGVEQKRGWFGGWLRRS</sequence>
<evidence type="ECO:0000256" key="4">
    <source>
        <dbReference type="ARBA" id="ARBA00022490"/>
    </source>
</evidence>
<dbReference type="STRING" id="1037660.A0A066VK05"/>
<name>A0A066VK05_TILAU</name>
<feature type="region of interest" description="Disordered" evidence="10">
    <location>
        <begin position="743"/>
        <end position="817"/>
    </location>
</feature>
<dbReference type="InterPro" id="IPR038253">
    <property type="entry name" value="SRP68_N_sf"/>
</dbReference>
<evidence type="ECO:0000256" key="8">
    <source>
        <dbReference type="ARBA" id="ARBA00023274"/>
    </source>
</evidence>
<dbReference type="RefSeq" id="XP_013241847.1">
    <property type="nucleotide sequence ID" value="XM_013386393.1"/>
</dbReference>
<dbReference type="InterPro" id="IPR034652">
    <property type="entry name" value="SRP68-RBD"/>
</dbReference>
<keyword evidence="12" id="KW-1185">Reference proteome</keyword>
<feature type="region of interest" description="Disordered" evidence="10">
    <location>
        <begin position="337"/>
        <end position="383"/>
    </location>
</feature>
<evidence type="ECO:0000256" key="7">
    <source>
        <dbReference type="ARBA" id="ARBA00023242"/>
    </source>
</evidence>
<feature type="compositionally biased region" description="Acidic residues" evidence="10">
    <location>
        <begin position="762"/>
        <end position="775"/>
    </location>
</feature>
<evidence type="ECO:0000256" key="9">
    <source>
        <dbReference type="ARBA" id="ARBA00029498"/>
    </source>
</evidence>
<dbReference type="GO" id="GO:0005730">
    <property type="term" value="C:nucleolus"/>
    <property type="evidence" value="ECO:0007669"/>
    <property type="project" value="UniProtKB-SubCell"/>
</dbReference>